<dbReference type="InterPro" id="IPR003615">
    <property type="entry name" value="HNH_nuc"/>
</dbReference>
<reference evidence="2 3" key="1">
    <citation type="journal article" date="2010" name="Microbiology">
        <title>The endolysins of bacteriophages CMP1 and CN77 are specific for the lysis of Clavibacter michiganensis strains.</title>
        <authorList>
            <person name="Wittmann J."/>
            <person name="Eichenlaub R."/>
            <person name="Dreiseikelmann B."/>
        </authorList>
    </citation>
    <scope>NUCLEOTIDE SEQUENCE [LARGE SCALE GENOMIC DNA]</scope>
</reference>
<name>D0U234_9CAUD</name>
<sequence>MATDTERFWAKVRKTETCWVWTGAPNGDGYAYFYTHNKGFSAHRLSYEAVNGKIPDGLQIDHLCRNRMCVRPDHLEAVTQQENIKRGGVGWKNKRKTHCPKNHEYTPSNTYINPRGSRVCRTCNRNDVNARNERNRNAHAKSR</sequence>
<protein>
    <submittedName>
        <fullName evidence="2">Endonuclease</fullName>
    </submittedName>
</protein>
<dbReference type="EMBL" id="GQ241246">
    <property type="protein sequence ID" value="ACY35946.1"/>
    <property type="molecule type" value="Genomic_DNA"/>
</dbReference>
<dbReference type="KEGG" id="vg:8684236"/>
<proteinExistence type="predicted"/>
<evidence type="ECO:0000313" key="2">
    <source>
        <dbReference type="EMBL" id="ACY35946.1"/>
    </source>
</evidence>
<dbReference type="GeneID" id="8684236"/>
<dbReference type="Gene3D" id="3.90.75.20">
    <property type="match status" value="1"/>
</dbReference>
<gene>
    <name evidence="2" type="primary">end2</name>
    <name evidence="2" type="ORF">CMP1-50</name>
</gene>
<dbReference type="GO" id="GO:0004519">
    <property type="term" value="F:endonuclease activity"/>
    <property type="evidence" value="ECO:0007669"/>
    <property type="project" value="UniProtKB-KW"/>
</dbReference>
<dbReference type="SUPFAM" id="SSF54060">
    <property type="entry name" value="His-Me finger endonucleases"/>
    <property type="match status" value="1"/>
</dbReference>
<keyword evidence="2" id="KW-0378">Hydrolase</keyword>
<accession>D0U234</accession>
<dbReference type="SMART" id="SM00507">
    <property type="entry name" value="HNHc"/>
    <property type="match status" value="1"/>
</dbReference>
<evidence type="ECO:0000259" key="1">
    <source>
        <dbReference type="SMART" id="SM00507"/>
    </source>
</evidence>
<organism evidence="2 3">
    <name type="scientific">Clavibacter phage CMP1</name>
    <dbReference type="NCBI Taxonomy" id="686439"/>
    <lineage>
        <taxon>Viruses</taxon>
        <taxon>Duplodnaviria</taxon>
        <taxon>Heunggongvirae</taxon>
        <taxon>Uroviricota</taxon>
        <taxon>Caudoviricetes</taxon>
        <taxon>Cimpunavirus</taxon>
        <taxon>Cimpunavirus CMP1</taxon>
    </lineage>
</organism>
<dbReference type="InterPro" id="IPR044925">
    <property type="entry name" value="His-Me_finger_sf"/>
</dbReference>
<feature type="domain" description="HNH nuclease" evidence="1">
    <location>
        <begin position="36"/>
        <end position="84"/>
    </location>
</feature>
<dbReference type="RefSeq" id="YP_003359141.1">
    <property type="nucleotide sequence ID" value="NC_013698.1"/>
</dbReference>
<keyword evidence="2" id="KW-0540">Nuclease</keyword>
<dbReference type="OrthoDB" id="21336at10239"/>
<dbReference type="Proteomes" id="UP000002628">
    <property type="component" value="Segment"/>
</dbReference>
<keyword evidence="3" id="KW-1185">Reference proteome</keyword>
<keyword evidence="2" id="KW-0255">Endonuclease</keyword>
<dbReference type="Pfam" id="PF13392">
    <property type="entry name" value="HNH_3"/>
    <property type="match status" value="1"/>
</dbReference>
<evidence type="ECO:0000313" key="3">
    <source>
        <dbReference type="Proteomes" id="UP000002628"/>
    </source>
</evidence>